<dbReference type="Pfam" id="PF00169">
    <property type="entry name" value="PH"/>
    <property type="match status" value="1"/>
</dbReference>
<feature type="domain" description="PH" evidence="2">
    <location>
        <begin position="77"/>
        <end position="168"/>
    </location>
</feature>
<dbReference type="Gene3D" id="2.30.29.30">
    <property type="entry name" value="Pleckstrin-homology domain (PH domain)/Phosphotyrosine-binding domain (PTB)"/>
    <property type="match status" value="1"/>
</dbReference>
<dbReference type="SMART" id="SM00233">
    <property type="entry name" value="PH"/>
    <property type="match status" value="1"/>
</dbReference>
<accession>A0A9Q0LVS2</accession>
<dbReference type="InterPro" id="IPR011993">
    <property type="entry name" value="PH-like_dom_sf"/>
</dbReference>
<dbReference type="PROSITE" id="PS50003">
    <property type="entry name" value="PH_DOMAIN"/>
    <property type="match status" value="1"/>
</dbReference>
<protein>
    <submittedName>
        <fullName evidence="3">Sesquipedalian</fullName>
    </submittedName>
</protein>
<feature type="region of interest" description="Disordered" evidence="1">
    <location>
        <begin position="576"/>
        <end position="604"/>
    </location>
</feature>
<evidence type="ECO:0000313" key="3">
    <source>
        <dbReference type="EMBL" id="KAJ5079561.1"/>
    </source>
</evidence>
<keyword evidence="4" id="KW-1185">Reference proteome</keyword>
<evidence type="ECO:0000256" key="1">
    <source>
        <dbReference type="SAM" id="MobiDB-lite"/>
    </source>
</evidence>
<feature type="compositionally biased region" description="Acidic residues" evidence="1">
    <location>
        <begin position="403"/>
        <end position="414"/>
    </location>
</feature>
<sequence length="604" mass="71676">MDEFEEVVGVWLTPEKKRDQTYLRYHHGSKELHGCAAVFDQNSIPTEIEFFYHNWRIASFGSFQGHLIPKEDPKQRLIRLQGFLKKEGGRHKSVKKRWFELDDFKLTYSKNQNSPSIDEIKLRSVFSLSKQHDKNQINLHTTNRIYVIQPESHSGFQTWYNAIHKINELRKLVDQNLPIAKCFLDQTIQPVDQLMIDKIQKGNLNKKNVHHFKNINGEGLFLHFLKLNSQDLLLELLKLDYNFKVTNELSKINEEQHKQYFKEWDNKELILHFLDVLNSLNFSISFEILEYWYSSLVIKNQNTENQEHDKIETSDNFSQEFISKDIRISKFDEASRLLKEKIKLTEIFHKREKQLDLNETVYLSELTNIMNHLSKHQMILASLQKTFDQNRETIESLEKEINGDDESEQVDEPQDSQNEKIEELENYKKIISNLKDDLNSKTKMIQDYQKQGDSPKFPRSNISKAPQNQLQEIENEINENKKSFNKLKEENKNETNQKSQEMDKLKQELESKEMLIESERKKIVKLKELKDRAIADIAREKSKIKAITVSNQKILEKNQKKKEDLAARLQKLKLEMQTEKNRNKRINEQIEKTKKQIEESSKKV</sequence>
<feature type="region of interest" description="Disordered" evidence="1">
    <location>
        <begin position="446"/>
        <end position="466"/>
    </location>
</feature>
<evidence type="ECO:0000259" key="2">
    <source>
        <dbReference type="PROSITE" id="PS50003"/>
    </source>
</evidence>
<dbReference type="EMBL" id="JAPDFW010000027">
    <property type="protein sequence ID" value="KAJ5079561.1"/>
    <property type="molecule type" value="Genomic_DNA"/>
</dbReference>
<dbReference type="SUPFAM" id="SSF50729">
    <property type="entry name" value="PH domain-like"/>
    <property type="match status" value="1"/>
</dbReference>
<evidence type="ECO:0000313" key="4">
    <source>
        <dbReference type="Proteomes" id="UP001149090"/>
    </source>
</evidence>
<gene>
    <name evidence="3" type="ORF">M0811_14430</name>
</gene>
<dbReference type="PANTHER" id="PTHR14336">
    <property type="entry name" value="TANDEM PH DOMAIN CONTAINING PROTEIN"/>
    <property type="match status" value="1"/>
</dbReference>
<name>A0A9Q0LVS2_ANAIG</name>
<proteinExistence type="predicted"/>
<dbReference type="AlphaFoldDB" id="A0A9Q0LVS2"/>
<dbReference type="OrthoDB" id="185175at2759"/>
<dbReference type="Proteomes" id="UP001149090">
    <property type="component" value="Unassembled WGS sequence"/>
</dbReference>
<feature type="region of interest" description="Disordered" evidence="1">
    <location>
        <begin position="401"/>
        <end position="420"/>
    </location>
</feature>
<dbReference type="InterPro" id="IPR001849">
    <property type="entry name" value="PH_domain"/>
</dbReference>
<reference evidence="3" key="1">
    <citation type="submission" date="2022-10" db="EMBL/GenBank/DDBJ databases">
        <title>Novel sulphate-reducing endosymbionts in the free-living metamonad Anaeramoeba.</title>
        <authorList>
            <person name="Jerlstrom-Hultqvist J."/>
            <person name="Cepicka I."/>
            <person name="Gallot-Lavallee L."/>
            <person name="Salas-Leiva D."/>
            <person name="Curtis B.A."/>
            <person name="Zahonova K."/>
            <person name="Pipaliya S."/>
            <person name="Dacks J."/>
            <person name="Roger A.J."/>
        </authorList>
    </citation>
    <scope>NUCLEOTIDE SEQUENCE</scope>
    <source>
        <strain evidence="3">BMAN</strain>
    </source>
</reference>
<organism evidence="3 4">
    <name type="scientific">Anaeramoeba ignava</name>
    <name type="common">Anaerobic marine amoeba</name>
    <dbReference type="NCBI Taxonomy" id="1746090"/>
    <lineage>
        <taxon>Eukaryota</taxon>
        <taxon>Metamonada</taxon>
        <taxon>Anaeramoebidae</taxon>
        <taxon>Anaeramoeba</taxon>
    </lineage>
</organism>
<comment type="caution">
    <text evidence="3">The sequence shown here is derived from an EMBL/GenBank/DDBJ whole genome shotgun (WGS) entry which is preliminary data.</text>
</comment>
<dbReference type="InterPro" id="IPR051707">
    <property type="entry name" value="PI-Interact_SigTrans_Reg"/>
</dbReference>